<dbReference type="InterPro" id="IPR025241">
    <property type="entry name" value="DUF4190"/>
</dbReference>
<feature type="compositionally biased region" description="Pro residues" evidence="1">
    <location>
        <begin position="21"/>
        <end position="54"/>
    </location>
</feature>
<feature type="region of interest" description="Disordered" evidence="1">
    <location>
        <begin position="1"/>
        <end position="71"/>
    </location>
</feature>
<name>A0A1Z4ELQ0_9MYCO</name>
<dbReference type="KEGG" id="mshg:MSG_03769"/>
<keyword evidence="2" id="KW-0812">Transmembrane</keyword>
<proteinExistence type="predicted"/>
<keyword evidence="4" id="KW-1185">Reference proteome</keyword>
<dbReference type="RefSeq" id="WP_096441929.1">
    <property type="nucleotide sequence ID" value="NZ_AP018164.1"/>
</dbReference>
<dbReference type="Pfam" id="PF13828">
    <property type="entry name" value="DUF4190"/>
    <property type="match status" value="1"/>
</dbReference>
<evidence type="ECO:0000256" key="2">
    <source>
        <dbReference type="SAM" id="Phobius"/>
    </source>
</evidence>
<feature type="transmembrane region" description="Helical" evidence="2">
    <location>
        <begin position="79"/>
        <end position="107"/>
    </location>
</feature>
<dbReference type="EMBL" id="AP018164">
    <property type="protein sequence ID" value="BAX93895.1"/>
    <property type="molecule type" value="Genomic_DNA"/>
</dbReference>
<sequence length="146" mass="14769">MTTPGGGGGQDPERPAWDAPWEPPGGYPPPGYPPPAFGYSAPPPGYGGPPPGYRPPGDYYPGQDYPGGYGPPPGTNGMAIGSLISSFTGLFCCIGGIVAIVLGIIALDQIKRTRQDGYAIAVAGIVIGIATLVIALVVGIFAMHSS</sequence>
<dbReference type="Proteomes" id="UP000217736">
    <property type="component" value="Chromosome"/>
</dbReference>
<keyword evidence="2" id="KW-1133">Transmembrane helix</keyword>
<gene>
    <name evidence="3" type="ORF">MSG_03769</name>
</gene>
<feature type="compositionally biased region" description="Gly residues" evidence="1">
    <location>
        <begin position="1"/>
        <end position="10"/>
    </location>
</feature>
<reference evidence="4" key="1">
    <citation type="submission" date="2017-06" db="EMBL/GenBank/DDBJ databases">
        <title>Complete Genome Sequence of Mycobacterium shigaense.</title>
        <authorList>
            <person name="Fukano H."/>
            <person name="Yoshida M."/>
            <person name="Kazumi Y."/>
            <person name="Ogura Y."/>
            <person name="Mitarai S."/>
            <person name="Hayashi T."/>
            <person name="Hoshino Y."/>
        </authorList>
    </citation>
    <scope>NUCLEOTIDE SEQUENCE [LARGE SCALE GENOMIC DNA]</scope>
    <source>
        <strain evidence="4">UN-152</strain>
    </source>
</reference>
<protein>
    <submittedName>
        <fullName evidence="3">Uncharacterized protein</fullName>
    </submittedName>
</protein>
<feature type="transmembrane region" description="Helical" evidence="2">
    <location>
        <begin position="119"/>
        <end position="143"/>
    </location>
</feature>
<feature type="compositionally biased region" description="Low complexity" evidence="1">
    <location>
        <begin position="55"/>
        <end position="66"/>
    </location>
</feature>
<evidence type="ECO:0000256" key="1">
    <source>
        <dbReference type="SAM" id="MobiDB-lite"/>
    </source>
</evidence>
<evidence type="ECO:0000313" key="4">
    <source>
        <dbReference type="Proteomes" id="UP000217736"/>
    </source>
</evidence>
<keyword evidence="2" id="KW-0472">Membrane</keyword>
<evidence type="ECO:0000313" key="3">
    <source>
        <dbReference type="EMBL" id="BAX93895.1"/>
    </source>
</evidence>
<organism evidence="3 4">
    <name type="scientific">Mycobacterium shigaense</name>
    <dbReference type="NCBI Taxonomy" id="722731"/>
    <lineage>
        <taxon>Bacteria</taxon>
        <taxon>Bacillati</taxon>
        <taxon>Actinomycetota</taxon>
        <taxon>Actinomycetes</taxon>
        <taxon>Mycobacteriales</taxon>
        <taxon>Mycobacteriaceae</taxon>
        <taxon>Mycobacterium</taxon>
        <taxon>Mycobacterium simiae complex</taxon>
    </lineage>
</organism>
<accession>A0A1Z4ELQ0</accession>
<dbReference type="AlphaFoldDB" id="A0A1Z4ELQ0"/>